<evidence type="ECO:0000256" key="1">
    <source>
        <dbReference type="SAM" id="MobiDB-lite"/>
    </source>
</evidence>
<feature type="compositionally biased region" description="Gly residues" evidence="1">
    <location>
        <begin position="42"/>
        <end position="55"/>
    </location>
</feature>
<protein>
    <submittedName>
        <fullName evidence="2">Uncharacterized protein</fullName>
    </submittedName>
</protein>
<dbReference type="AlphaFoldDB" id="A0A8D9BZQ7"/>
<name>A0A8D9BZQ7_9HEMI</name>
<dbReference type="EMBL" id="HBUF01682496">
    <property type="protein sequence ID" value="CAG6792609.1"/>
    <property type="molecule type" value="Transcribed_RNA"/>
</dbReference>
<evidence type="ECO:0000313" key="2">
    <source>
        <dbReference type="EMBL" id="CAG6792609.1"/>
    </source>
</evidence>
<feature type="compositionally biased region" description="Polar residues" evidence="1">
    <location>
        <begin position="1"/>
        <end position="15"/>
    </location>
</feature>
<sequence length="103" mass="10236">MSGTKPVSMESSLTSIGIDKTSLGTESVLVTGVGTGEVLTLGVGGGGVKPGGGTDKSGNPGTRVVRVREAKSGTKENVEFCEDDTADTVGELGGEPPASLEIK</sequence>
<organism evidence="2">
    <name type="scientific">Cacopsylla melanoneura</name>
    <dbReference type="NCBI Taxonomy" id="428564"/>
    <lineage>
        <taxon>Eukaryota</taxon>
        <taxon>Metazoa</taxon>
        <taxon>Ecdysozoa</taxon>
        <taxon>Arthropoda</taxon>
        <taxon>Hexapoda</taxon>
        <taxon>Insecta</taxon>
        <taxon>Pterygota</taxon>
        <taxon>Neoptera</taxon>
        <taxon>Paraneoptera</taxon>
        <taxon>Hemiptera</taxon>
        <taxon>Sternorrhyncha</taxon>
        <taxon>Psylloidea</taxon>
        <taxon>Psyllidae</taxon>
        <taxon>Psyllinae</taxon>
        <taxon>Cacopsylla</taxon>
    </lineage>
</organism>
<proteinExistence type="predicted"/>
<accession>A0A8D9BZQ7</accession>
<reference evidence="2" key="1">
    <citation type="submission" date="2021-05" db="EMBL/GenBank/DDBJ databases">
        <authorList>
            <person name="Alioto T."/>
            <person name="Alioto T."/>
            <person name="Gomez Garrido J."/>
        </authorList>
    </citation>
    <scope>NUCLEOTIDE SEQUENCE</scope>
</reference>
<feature type="region of interest" description="Disordered" evidence="1">
    <location>
        <begin position="1"/>
        <end position="20"/>
    </location>
</feature>
<feature type="region of interest" description="Disordered" evidence="1">
    <location>
        <begin position="42"/>
        <end position="63"/>
    </location>
</feature>